<dbReference type="PANTHER" id="PTHR35866:SF2">
    <property type="entry name" value="YKGJ FAMILY CYSTEINE CLUSTER PROTEIN"/>
    <property type="match status" value="1"/>
</dbReference>
<dbReference type="EMBL" id="LNQE01001550">
    <property type="protein sequence ID" value="KUG15542.1"/>
    <property type="molecule type" value="Genomic_DNA"/>
</dbReference>
<evidence type="ECO:0000256" key="1">
    <source>
        <dbReference type="SAM" id="MobiDB-lite"/>
    </source>
</evidence>
<protein>
    <submittedName>
        <fullName evidence="2">Uncharacterized protein</fullName>
    </submittedName>
</protein>
<dbReference type="InterPro" id="IPR005358">
    <property type="entry name" value="Puta_zinc/iron-chelating_dom"/>
</dbReference>
<feature type="region of interest" description="Disordered" evidence="1">
    <location>
        <begin position="1"/>
        <end position="25"/>
    </location>
</feature>
<comment type="caution">
    <text evidence="2">The sequence shown here is derived from an EMBL/GenBank/DDBJ whole genome shotgun (WGS) entry which is preliminary data.</text>
</comment>
<accession>A0A0W8F3R8</accession>
<gene>
    <name evidence="2" type="ORF">ASZ90_014787</name>
</gene>
<proteinExistence type="predicted"/>
<evidence type="ECO:0000313" key="2">
    <source>
        <dbReference type="EMBL" id="KUG15542.1"/>
    </source>
</evidence>
<sequence>MPGTGRSGNQGSRIFVHTEPGTTRDGRVMLAGESRRSGPPPVLECEEQGMEREMLAARIQEIGFSCTRCGACCQGTSVDDNLVMVYPREIAGLAAVAGSAPRDFTEPYPETVLTDQGGCITFERCLKRTPEGCIFLDGVRCRVYGARPWICRTYPFMLSGDDLAIAPCEGLGSALTLEEARDLADLLIARKDAELAEEERVRTVLSKRTIPPGKKVLVDGTGIMVL</sequence>
<name>A0A0W8F3R8_9ZZZZ</name>
<dbReference type="Pfam" id="PF03692">
    <property type="entry name" value="CxxCxxCC"/>
    <property type="match status" value="1"/>
</dbReference>
<dbReference type="PANTHER" id="PTHR35866">
    <property type="entry name" value="PUTATIVE-RELATED"/>
    <property type="match status" value="1"/>
</dbReference>
<dbReference type="AlphaFoldDB" id="A0A0W8F3R8"/>
<reference evidence="2" key="1">
    <citation type="journal article" date="2015" name="Proc. Natl. Acad. Sci. U.S.A.">
        <title>Networks of energetic and metabolic interactions define dynamics in microbial communities.</title>
        <authorList>
            <person name="Embree M."/>
            <person name="Liu J.K."/>
            <person name="Al-Bassam M.M."/>
            <person name="Zengler K."/>
        </authorList>
    </citation>
    <scope>NUCLEOTIDE SEQUENCE</scope>
</reference>
<organism evidence="2">
    <name type="scientific">hydrocarbon metagenome</name>
    <dbReference type="NCBI Taxonomy" id="938273"/>
    <lineage>
        <taxon>unclassified sequences</taxon>
        <taxon>metagenomes</taxon>
        <taxon>ecological metagenomes</taxon>
    </lineage>
</organism>